<comment type="caution">
    <text evidence="3">The sequence shown here is derived from an EMBL/GenBank/DDBJ whole genome shotgun (WGS) entry which is preliminary data.</text>
</comment>
<feature type="region of interest" description="Disordered" evidence="2">
    <location>
        <begin position="410"/>
        <end position="442"/>
    </location>
</feature>
<accession>A0A8J6ASJ6</accession>
<dbReference type="AlphaFoldDB" id="A0A8J6ASJ6"/>
<feature type="coiled-coil region" evidence="1">
    <location>
        <begin position="382"/>
        <end position="409"/>
    </location>
</feature>
<evidence type="ECO:0000256" key="1">
    <source>
        <dbReference type="SAM" id="Coils"/>
    </source>
</evidence>
<feature type="compositionally biased region" description="Basic and acidic residues" evidence="2">
    <location>
        <begin position="423"/>
        <end position="436"/>
    </location>
</feature>
<reference evidence="3" key="1">
    <citation type="submission" date="2021-05" db="EMBL/GenBank/DDBJ databases">
        <title>A free-living protist that lacks canonical eukaryotic 1 DNA replication and segregation systems.</title>
        <authorList>
            <person name="Salas-Leiva D.E."/>
            <person name="Tromer E.C."/>
            <person name="Curtis B.A."/>
            <person name="Jerlstrom-Hultqvist J."/>
            <person name="Kolisko M."/>
            <person name="Yi Z."/>
            <person name="Salas-Leiva J.S."/>
            <person name="Gallot-Lavallee L."/>
            <person name="Kops G.J.P.L."/>
            <person name="Archibald J.M."/>
            <person name="Simpson A.G.B."/>
            <person name="Roger A.J."/>
        </authorList>
    </citation>
    <scope>NUCLEOTIDE SEQUENCE</scope>
    <source>
        <strain evidence="3">BICM</strain>
    </source>
</reference>
<feature type="coiled-coil region" evidence="1">
    <location>
        <begin position="200"/>
        <end position="262"/>
    </location>
</feature>
<keyword evidence="4" id="KW-1185">Reference proteome</keyword>
<dbReference type="EMBL" id="JAHDYR010000064">
    <property type="protein sequence ID" value="KAG9390420.1"/>
    <property type="molecule type" value="Genomic_DNA"/>
</dbReference>
<evidence type="ECO:0000313" key="4">
    <source>
        <dbReference type="Proteomes" id="UP000717585"/>
    </source>
</evidence>
<proteinExistence type="predicted"/>
<protein>
    <submittedName>
        <fullName evidence="3">Chromosome segregation protein</fullName>
    </submittedName>
</protein>
<name>A0A8J6ASJ6_9EUKA</name>
<sequence>MSVRRPSESEYVAKFTDTDTWYRVRPKKRGDDAPITRQQVRDLQNRYINAIRGTNIGGSRDLVHIAQDVQAITDLCIGDLSEQLLSSCIEQSDLLLQLRKGYARVFSDYRTAHLLLQQRISSLNEAYKGEQEAHQQSCDDGMAIVKQLTAEKNSLNEKYRRQLEELERQRVQEVTAAYSEMKATEEKYHALHQLFQGLQQDDSIAQLKAAKEEIARLKKQIEGTEMKVESLEGEVAELKAAVKTAERDVELKKREIALMKNSMRAEKERRSLCAVCSRRIEIESAETAQILLSRQARHEAALKELSSELRLAPEAAEAELSDWVSPKTDDSDAIALDMKDFAHRVAVTAVQIKSLPALASMYQENTALKARVDELAGAGDALAEQKARYSDVLRRCDELEAQLAEVQQDGAASVPLLTSRSTRPNDGDGDGGRDGEADGAEPEPVLSNAQLKALAMQQLPPAPTGLDLVSFPPARGPVPSLEWTVGKIRQILQSRAMDGLRHGSFSLVGDEAKLLGHLSDMGMYIYYWGLRVYGTRAKTDAFIHKLRLGLKEHALVLEVGLFSRTIARVDRALFVMSAHLIAHGSFTLPATKEYVITMDGAVECLAALAGVGQNGAIAIATMIWDVATGADLVSEEGDVPTAFFLGRILRMYDAEVDKKLSTLKVLVNRPPVMPSTHPSQAFATVMSAVFPDAPDDAITALYAAAVALGGPNPPYPIISRCIKQSGFLARVSRPVPVVLMPSLHSLGRKKVTARVVSAVYSDLRGQLARPGLQHLAEVDPSWPSRRDGALAAIEQLVTDKNRFTIAIGYILKLQHEFSELALVSWGVRGLEPAVPALTTAQCMEALMMSGLGLMAALIDPISVDERVSKKKGKKGKKAKKGKK</sequence>
<keyword evidence="1" id="KW-0175">Coiled coil</keyword>
<organism evidence="3 4">
    <name type="scientific">Carpediemonas membranifera</name>
    <dbReference type="NCBI Taxonomy" id="201153"/>
    <lineage>
        <taxon>Eukaryota</taxon>
        <taxon>Metamonada</taxon>
        <taxon>Carpediemonas-like organisms</taxon>
        <taxon>Carpediemonas</taxon>
    </lineage>
</organism>
<feature type="coiled-coil region" evidence="1">
    <location>
        <begin position="145"/>
        <end position="176"/>
    </location>
</feature>
<evidence type="ECO:0000313" key="3">
    <source>
        <dbReference type="EMBL" id="KAG9390420.1"/>
    </source>
</evidence>
<dbReference type="Proteomes" id="UP000717585">
    <property type="component" value="Unassembled WGS sequence"/>
</dbReference>
<gene>
    <name evidence="3" type="ORF">J8273_7770</name>
</gene>
<evidence type="ECO:0000256" key="2">
    <source>
        <dbReference type="SAM" id="MobiDB-lite"/>
    </source>
</evidence>